<evidence type="ECO:0000313" key="2">
    <source>
        <dbReference type="Proteomes" id="UP000010552"/>
    </source>
</evidence>
<accession>L5L3T6</accession>
<sequence>MAYVPQLFGYHMYCILPLPFLHKPLGAPSHQALEAYSGFPVRNALHMADSLLRPPPTDVVLVYCPKVAIIHPILIFCQALTI</sequence>
<proteinExistence type="predicted"/>
<keyword evidence="2" id="KW-1185">Reference proteome</keyword>
<protein>
    <submittedName>
        <fullName evidence="1">Uncharacterized protein</fullName>
    </submittedName>
</protein>
<reference evidence="2" key="1">
    <citation type="journal article" date="2013" name="Science">
        <title>Comparative analysis of bat genomes provides insight into the evolution of flight and immunity.</title>
        <authorList>
            <person name="Zhang G."/>
            <person name="Cowled C."/>
            <person name="Shi Z."/>
            <person name="Huang Z."/>
            <person name="Bishop-Lilly K.A."/>
            <person name="Fang X."/>
            <person name="Wynne J.W."/>
            <person name="Xiong Z."/>
            <person name="Baker M.L."/>
            <person name="Zhao W."/>
            <person name="Tachedjian M."/>
            <person name="Zhu Y."/>
            <person name="Zhou P."/>
            <person name="Jiang X."/>
            <person name="Ng J."/>
            <person name="Yang L."/>
            <person name="Wu L."/>
            <person name="Xiao J."/>
            <person name="Feng Y."/>
            <person name="Chen Y."/>
            <person name="Sun X."/>
            <person name="Zhang Y."/>
            <person name="Marsh G.A."/>
            <person name="Crameri G."/>
            <person name="Broder C.C."/>
            <person name="Frey K.G."/>
            <person name="Wang L.F."/>
            <person name="Wang J."/>
        </authorList>
    </citation>
    <scope>NUCLEOTIDE SEQUENCE [LARGE SCALE GENOMIC DNA]</scope>
</reference>
<dbReference type="AlphaFoldDB" id="L5L3T6"/>
<name>L5L3T6_PTEAL</name>
<dbReference type="EMBL" id="KB030400">
    <property type="protein sequence ID" value="ELK17718.1"/>
    <property type="molecule type" value="Genomic_DNA"/>
</dbReference>
<gene>
    <name evidence="1" type="ORF">PAL_GLEAN10003888</name>
</gene>
<organism evidence="1 2">
    <name type="scientific">Pteropus alecto</name>
    <name type="common">Black flying fox</name>
    <dbReference type="NCBI Taxonomy" id="9402"/>
    <lineage>
        <taxon>Eukaryota</taxon>
        <taxon>Metazoa</taxon>
        <taxon>Chordata</taxon>
        <taxon>Craniata</taxon>
        <taxon>Vertebrata</taxon>
        <taxon>Euteleostomi</taxon>
        <taxon>Mammalia</taxon>
        <taxon>Eutheria</taxon>
        <taxon>Laurasiatheria</taxon>
        <taxon>Chiroptera</taxon>
        <taxon>Yinpterochiroptera</taxon>
        <taxon>Pteropodoidea</taxon>
        <taxon>Pteropodidae</taxon>
        <taxon>Pteropodinae</taxon>
        <taxon>Pteropus</taxon>
    </lineage>
</organism>
<dbReference type="InParanoid" id="L5L3T6"/>
<dbReference type="Proteomes" id="UP000010552">
    <property type="component" value="Unassembled WGS sequence"/>
</dbReference>
<evidence type="ECO:0000313" key="1">
    <source>
        <dbReference type="EMBL" id="ELK17718.1"/>
    </source>
</evidence>